<dbReference type="GO" id="GO:0008270">
    <property type="term" value="F:zinc ion binding"/>
    <property type="evidence" value="ECO:0007669"/>
    <property type="project" value="UniProtKB-KW"/>
</dbReference>
<evidence type="ECO:0000256" key="2">
    <source>
        <dbReference type="ARBA" id="ARBA00023163"/>
    </source>
</evidence>
<keyword evidence="6" id="KW-0396">Initiation factor</keyword>
<evidence type="ECO:0000256" key="4">
    <source>
        <dbReference type="SAM" id="MobiDB-lite"/>
    </source>
</evidence>
<dbReference type="SUPFAM" id="SSF47954">
    <property type="entry name" value="Cyclin-like"/>
    <property type="match status" value="2"/>
</dbReference>
<dbReference type="SUPFAM" id="SSF57783">
    <property type="entry name" value="Zinc beta-ribbon"/>
    <property type="match status" value="1"/>
</dbReference>
<dbReference type="GO" id="GO:0097550">
    <property type="term" value="C:transcription preinitiation complex"/>
    <property type="evidence" value="ECO:0007669"/>
    <property type="project" value="TreeGrafter"/>
</dbReference>
<dbReference type="EMBL" id="KN641679">
    <property type="protein sequence ID" value="KHN45806.1"/>
    <property type="molecule type" value="Genomic_DNA"/>
</dbReference>
<name>A0A0B2SGH3_GLYSO</name>
<dbReference type="GO" id="GO:0017025">
    <property type="term" value="F:TBP-class protein binding"/>
    <property type="evidence" value="ECO:0007669"/>
    <property type="project" value="InterPro"/>
</dbReference>
<feature type="region of interest" description="Disordered" evidence="4">
    <location>
        <begin position="46"/>
        <end position="76"/>
    </location>
</feature>
<sequence>MIADEEYCSDCKSYTPLVYDHNAGDTICSECGLVLESRSIEEEIPKLRLYGDKHEDDDDGGGDHEDEDEHQEQGFSVSDPFNTLLLTSGAGLSTLVTHPSLYDNNNSDMVKTRKNQRGIKNSNRDAKRKLKTDCDLVAALLTMEQMANNLGLAWSIKNHAKELYKKAEDRRVFRGRRRHSRASMVACLYLACQEEGEIQSVSGGAKEKNKHIYKAIGVFKKHFQVGRNYDKTQVLDIGERLCTHLGLDNHVIKAVREVLQKALEFIERSRPSSVLAATIYMVDQLSSDNMMHFRDIKEVAKACIVKEYTVKKAYRDLHALAFVLIPSWYANAEDIKRLCII</sequence>
<evidence type="ECO:0000313" key="6">
    <source>
        <dbReference type="EMBL" id="KHN45806.1"/>
    </source>
</evidence>
<evidence type="ECO:0000256" key="3">
    <source>
        <dbReference type="PROSITE-ProRule" id="PRU00469"/>
    </source>
</evidence>
<keyword evidence="2" id="KW-0804">Transcription</keyword>
<keyword evidence="3" id="KW-0479">Metal-binding</keyword>
<dbReference type="PROSITE" id="PS51134">
    <property type="entry name" value="ZF_TFIIB"/>
    <property type="match status" value="1"/>
</dbReference>
<keyword evidence="3" id="KW-0862">Zinc</keyword>
<gene>
    <name evidence="6" type="ORF">glysoja_043975</name>
</gene>
<dbReference type="PANTHER" id="PTHR11618">
    <property type="entry name" value="TRANSCRIPTION INITIATION FACTOR IIB-RELATED"/>
    <property type="match status" value="1"/>
</dbReference>
<dbReference type="PANTHER" id="PTHR11618:SF78">
    <property type="entry name" value="TRANSCRIPTION INITIATION FACTOR IIB-2"/>
    <property type="match status" value="1"/>
</dbReference>
<keyword evidence="3" id="KW-0863">Zinc-finger</keyword>
<accession>A0A0B2SGH3</accession>
<keyword evidence="1" id="KW-0805">Transcription regulation</keyword>
<organism evidence="6">
    <name type="scientific">Glycine soja</name>
    <name type="common">Wild soybean</name>
    <dbReference type="NCBI Taxonomy" id="3848"/>
    <lineage>
        <taxon>Eukaryota</taxon>
        <taxon>Viridiplantae</taxon>
        <taxon>Streptophyta</taxon>
        <taxon>Embryophyta</taxon>
        <taxon>Tracheophyta</taxon>
        <taxon>Spermatophyta</taxon>
        <taxon>Magnoliopsida</taxon>
        <taxon>eudicotyledons</taxon>
        <taxon>Gunneridae</taxon>
        <taxon>Pentapetalae</taxon>
        <taxon>rosids</taxon>
        <taxon>fabids</taxon>
        <taxon>Fabales</taxon>
        <taxon>Fabaceae</taxon>
        <taxon>Papilionoideae</taxon>
        <taxon>50 kb inversion clade</taxon>
        <taxon>NPAAA clade</taxon>
        <taxon>indigoferoid/millettioid clade</taxon>
        <taxon>Phaseoleae</taxon>
        <taxon>Glycine</taxon>
        <taxon>Glycine subgen. Soja</taxon>
    </lineage>
</organism>
<dbReference type="InterPro" id="IPR013150">
    <property type="entry name" value="TFIIB_cyclin"/>
</dbReference>
<reference evidence="6" key="1">
    <citation type="submission" date="2014-07" db="EMBL/GenBank/DDBJ databases">
        <title>Identification of a novel salt tolerance gene in wild soybean by whole-genome sequencing.</title>
        <authorList>
            <person name="Lam H.-M."/>
            <person name="Qi X."/>
            <person name="Li M.-W."/>
            <person name="Liu X."/>
            <person name="Xie M."/>
            <person name="Ni M."/>
            <person name="Xu X."/>
        </authorList>
    </citation>
    <scope>NUCLEOTIDE SEQUENCE [LARGE SCALE GENOMIC DNA]</scope>
    <source>
        <tissue evidence="6">Root</tissue>
    </source>
</reference>
<proteinExistence type="predicted"/>
<evidence type="ECO:0000256" key="1">
    <source>
        <dbReference type="ARBA" id="ARBA00023015"/>
    </source>
</evidence>
<dbReference type="GO" id="GO:0070897">
    <property type="term" value="P:transcription preinitiation complex assembly"/>
    <property type="evidence" value="ECO:0007669"/>
    <property type="project" value="InterPro"/>
</dbReference>
<feature type="compositionally biased region" description="Acidic residues" evidence="4">
    <location>
        <begin position="55"/>
        <end position="70"/>
    </location>
</feature>
<dbReference type="AlphaFoldDB" id="A0A0B2SGH3"/>
<dbReference type="Gene3D" id="1.10.472.170">
    <property type="match status" value="1"/>
</dbReference>
<dbReference type="PRINTS" id="PR00685">
    <property type="entry name" value="TIFACTORIIB"/>
</dbReference>
<dbReference type="GO" id="GO:0005634">
    <property type="term" value="C:nucleus"/>
    <property type="evidence" value="ECO:0007669"/>
    <property type="project" value="TreeGrafter"/>
</dbReference>
<keyword evidence="6" id="KW-0648">Protein biosynthesis</keyword>
<dbReference type="InterPro" id="IPR013137">
    <property type="entry name" value="Znf_TFIIB"/>
</dbReference>
<dbReference type="GO" id="GO:0003743">
    <property type="term" value="F:translation initiation factor activity"/>
    <property type="evidence" value="ECO:0007669"/>
    <property type="project" value="UniProtKB-KW"/>
</dbReference>
<dbReference type="Pfam" id="PF00382">
    <property type="entry name" value="TFIIB"/>
    <property type="match status" value="2"/>
</dbReference>
<dbReference type="InterPro" id="IPR036915">
    <property type="entry name" value="Cyclin-like_sf"/>
</dbReference>
<protein>
    <submittedName>
        <fullName evidence="6">Transcription initiation factor IIB-2</fullName>
    </submittedName>
</protein>
<dbReference type="Proteomes" id="UP000053555">
    <property type="component" value="Unassembled WGS sequence"/>
</dbReference>
<feature type="domain" description="TFIIB-type" evidence="5">
    <location>
        <begin position="4"/>
        <end position="36"/>
    </location>
</feature>
<dbReference type="Pfam" id="PF08271">
    <property type="entry name" value="Zn_Ribbon_TF"/>
    <property type="match status" value="1"/>
</dbReference>
<evidence type="ECO:0000259" key="5">
    <source>
        <dbReference type="PROSITE" id="PS51134"/>
    </source>
</evidence>
<dbReference type="InterPro" id="IPR000812">
    <property type="entry name" value="TFIIB"/>
</dbReference>
<dbReference type="Gene3D" id="1.10.472.10">
    <property type="entry name" value="Cyclin-like"/>
    <property type="match status" value="1"/>
</dbReference>